<evidence type="ECO:0000256" key="1">
    <source>
        <dbReference type="SAM" id="MobiDB-lite"/>
    </source>
</evidence>
<sequence>MVGVEEEIGGSGGPVCERLKGGAAPRAKKPTWRTFGSTTERADRRVSILQLQAHRA</sequence>
<reference evidence="2" key="1">
    <citation type="submission" date="2018-02" db="EMBL/GenBank/DDBJ databases">
        <title>Rhizophora mucronata_Transcriptome.</title>
        <authorList>
            <person name="Meera S.P."/>
            <person name="Sreeshan A."/>
            <person name="Augustine A."/>
        </authorList>
    </citation>
    <scope>NUCLEOTIDE SEQUENCE</scope>
    <source>
        <tissue evidence="2">Leaf</tissue>
    </source>
</reference>
<dbReference type="EMBL" id="GGEC01088912">
    <property type="protein sequence ID" value="MBX69396.1"/>
    <property type="molecule type" value="Transcribed_RNA"/>
</dbReference>
<evidence type="ECO:0000313" key="2">
    <source>
        <dbReference type="EMBL" id="MBX69396.1"/>
    </source>
</evidence>
<dbReference type="AlphaFoldDB" id="A0A2P2QQS7"/>
<name>A0A2P2QQS7_RHIMU</name>
<accession>A0A2P2QQS7</accession>
<proteinExistence type="predicted"/>
<protein>
    <submittedName>
        <fullName evidence="2">Uncharacterized protein</fullName>
    </submittedName>
</protein>
<feature type="region of interest" description="Disordered" evidence="1">
    <location>
        <begin position="1"/>
        <end position="30"/>
    </location>
</feature>
<organism evidence="2">
    <name type="scientific">Rhizophora mucronata</name>
    <name type="common">Asiatic mangrove</name>
    <dbReference type="NCBI Taxonomy" id="61149"/>
    <lineage>
        <taxon>Eukaryota</taxon>
        <taxon>Viridiplantae</taxon>
        <taxon>Streptophyta</taxon>
        <taxon>Embryophyta</taxon>
        <taxon>Tracheophyta</taxon>
        <taxon>Spermatophyta</taxon>
        <taxon>Magnoliopsida</taxon>
        <taxon>eudicotyledons</taxon>
        <taxon>Gunneridae</taxon>
        <taxon>Pentapetalae</taxon>
        <taxon>rosids</taxon>
        <taxon>fabids</taxon>
        <taxon>Malpighiales</taxon>
        <taxon>Rhizophoraceae</taxon>
        <taxon>Rhizophora</taxon>
    </lineage>
</organism>